<dbReference type="SUPFAM" id="SSF55874">
    <property type="entry name" value="ATPase domain of HSP90 chaperone/DNA topoisomerase II/histidine kinase"/>
    <property type="match status" value="1"/>
</dbReference>
<dbReference type="InterPro" id="IPR036890">
    <property type="entry name" value="HATPase_C_sf"/>
</dbReference>
<sequence length="133" mass="13929">MTDAIELPIAANSDVVLVRQRVRTSAQQVGLSLVDQTKVVTAASELARNTLVYAGGGRVRIEVVGNGARGGLRLTFADEGPGIPDLELALTDGWTTGGGLGLGLSGSRRLVDEFDLDSEPGKGTRVTVVKWAR</sequence>
<protein>
    <submittedName>
        <fullName evidence="2">Anti-sigma regulatory factor</fullName>
    </submittedName>
</protein>
<dbReference type="Pfam" id="PF02518">
    <property type="entry name" value="HATPase_c"/>
    <property type="match status" value="1"/>
</dbReference>
<dbReference type="CDD" id="cd16934">
    <property type="entry name" value="HATPase_RsbT-like"/>
    <property type="match status" value="1"/>
</dbReference>
<organism evidence="2 3">
    <name type="scientific">Nonomuraea cavernae</name>
    <dbReference type="NCBI Taxonomy" id="2045107"/>
    <lineage>
        <taxon>Bacteria</taxon>
        <taxon>Bacillati</taxon>
        <taxon>Actinomycetota</taxon>
        <taxon>Actinomycetes</taxon>
        <taxon>Streptosporangiales</taxon>
        <taxon>Streptosporangiaceae</taxon>
        <taxon>Nonomuraea</taxon>
    </lineage>
</organism>
<gene>
    <name evidence="2" type="primary">rsbT</name>
    <name evidence="2" type="ORF">GCM10012289_75170</name>
</gene>
<proteinExistence type="predicted"/>
<dbReference type="RefSeq" id="WP_189129012.1">
    <property type="nucleotide sequence ID" value="NZ_BMNH01000046.1"/>
</dbReference>
<accession>A0A917ZJE3</accession>
<name>A0A917ZJE3_9ACTN</name>
<reference evidence="2" key="1">
    <citation type="journal article" date="2014" name="Int. J. Syst. Evol. Microbiol.">
        <title>Complete genome sequence of Corynebacterium casei LMG S-19264T (=DSM 44701T), isolated from a smear-ripened cheese.</title>
        <authorList>
            <consortium name="US DOE Joint Genome Institute (JGI-PGF)"/>
            <person name="Walter F."/>
            <person name="Albersmeier A."/>
            <person name="Kalinowski J."/>
            <person name="Ruckert C."/>
        </authorList>
    </citation>
    <scope>NUCLEOTIDE SEQUENCE</scope>
    <source>
        <strain evidence="2">CGMCC 4.7368</strain>
    </source>
</reference>
<dbReference type="Gene3D" id="3.30.565.10">
    <property type="entry name" value="Histidine kinase-like ATPase, C-terminal domain"/>
    <property type="match status" value="1"/>
</dbReference>
<dbReference type="EMBL" id="BMNH01000046">
    <property type="protein sequence ID" value="GGO82892.1"/>
    <property type="molecule type" value="Genomic_DNA"/>
</dbReference>
<keyword evidence="3" id="KW-1185">Reference proteome</keyword>
<evidence type="ECO:0000313" key="2">
    <source>
        <dbReference type="EMBL" id="GGO82892.1"/>
    </source>
</evidence>
<dbReference type="Proteomes" id="UP000646523">
    <property type="component" value="Unassembled WGS sequence"/>
</dbReference>
<feature type="domain" description="Histidine kinase/HSP90-like ATPase" evidence="1">
    <location>
        <begin position="34"/>
        <end position="133"/>
    </location>
</feature>
<comment type="caution">
    <text evidence="2">The sequence shown here is derived from an EMBL/GenBank/DDBJ whole genome shotgun (WGS) entry which is preliminary data.</text>
</comment>
<evidence type="ECO:0000313" key="3">
    <source>
        <dbReference type="Proteomes" id="UP000646523"/>
    </source>
</evidence>
<reference evidence="2" key="2">
    <citation type="submission" date="2020-09" db="EMBL/GenBank/DDBJ databases">
        <authorList>
            <person name="Sun Q."/>
            <person name="Zhou Y."/>
        </authorList>
    </citation>
    <scope>NUCLEOTIDE SEQUENCE</scope>
    <source>
        <strain evidence="2">CGMCC 4.7368</strain>
    </source>
</reference>
<dbReference type="SMART" id="SM00387">
    <property type="entry name" value="HATPase_c"/>
    <property type="match status" value="1"/>
</dbReference>
<dbReference type="InterPro" id="IPR003594">
    <property type="entry name" value="HATPase_dom"/>
</dbReference>
<evidence type="ECO:0000259" key="1">
    <source>
        <dbReference type="SMART" id="SM00387"/>
    </source>
</evidence>
<dbReference type="AlphaFoldDB" id="A0A917ZJE3"/>